<evidence type="ECO:0000313" key="5">
    <source>
        <dbReference type="Proteomes" id="UP000077266"/>
    </source>
</evidence>
<dbReference type="Proteomes" id="UP000077266">
    <property type="component" value="Unassembled WGS sequence"/>
</dbReference>
<feature type="transmembrane region" description="Helical" evidence="2">
    <location>
        <begin position="230"/>
        <end position="248"/>
    </location>
</feature>
<feature type="transmembrane region" description="Helical" evidence="2">
    <location>
        <begin position="298"/>
        <end position="320"/>
    </location>
</feature>
<dbReference type="EMBL" id="KV426484">
    <property type="protein sequence ID" value="KZV80412.1"/>
    <property type="molecule type" value="Genomic_DNA"/>
</dbReference>
<dbReference type="InParanoid" id="A0A165BDU9"/>
<protein>
    <recommendedName>
        <fullName evidence="3">DUF6535 domain-containing protein</fullName>
    </recommendedName>
</protein>
<accession>A0A165BDU9</accession>
<dbReference type="OrthoDB" id="3219854at2759"/>
<feature type="transmembrane region" description="Helical" evidence="2">
    <location>
        <begin position="359"/>
        <end position="383"/>
    </location>
</feature>
<dbReference type="InterPro" id="IPR045338">
    <property type="entry name" value="DUF6535"/>
</dbReference>
<feature type="region of interest" description="Disordered" evidence="1">
    <location>
        <begin position="140"/>
        <end position="168"/>
    </location>
</feature>
<name>A0A165BDU9_EXIGL</name>
<feature type="transmembrane region" description="Helical" evidence="2">
    <location>
        <begin position="389"/>
        <end position="411"/>
    </location>
</feature>
<keyword evidence="2" id="KW-0812">Transmembrane</keyword>
<gene>
    <name evidence="4" type="ORF">EXIGLDRAFT_845540</name>
</gene>
<sequence length="1015" mass="113235">MSEFLASEGELVCLDAEIDSRFGSNGRAQEFSDAGLHIVNMTRRSQLYHGGHGVTTSSIFTPPPGSPDVLSADSYSPGSYIRTIYSPAGVSVQPAAERVADARANAPLSPDSFARPESFMHRPHSEYVVQPLQDDVFSTGAHNSQPIQPPAPNFPSQPADENGNTARAARRTEFTRYPPEELDTEFKKKYPPDPFGEEMSENARVWKVYQDEATLKDDAMLDGWNKTLDILLIFAGLFSAVATAFIVESYKLLQPDFTEYTARALFVLVSMRNGSGVLDPVPPLPDPSYVTVSVQSRWINGLWVTSLFVALAVALLCILVKQWLVQYKHRTAPAATSFRYWARRRSLYYRGLARWRLPALISTLPLLLHVALFQFFIGLGLFFEQLDPAIANVLLVLALVIFAFYTISFVLPLGILDCPFSTPLLDQLRNLAHWRRLNRKWSLWDICVLPRRYKNAWTFSRAEAALILKESDAGLDAVALEWMLRECNTPHVRALASQAPAALHPACATATKLRDNVSFIQEIYNWLSKHSKLYAANDRAPTLAADVSRDGRAYLCLCRDIGVREHRIRPCLDFYDLGLVSTAVLNADYGREVLRLGCTLECSESSESIHELPGFLTSTRLQVLSITTSEVDPVTRLLVIIGLDPEKLEATDIDSIVRTTRAAFKLPAHSHHRLCDVSCAVDTFCQLLLDRAAYGIHDLTYPEMIRLVTMMFIRPGSWRRCAKFPPFRTTEHIWLLTASEFMSSVWSEDMLGAFSAFVCDIIPLGIALHQSDEAALVFYALWRLLLTARAPYSRPAGLRDIAYASTVHYVRKTLQRSFSSAYAVDRLLTSIEDYIDPHRTLSVLNRVETVYGADGVKPGLAGPVLLLLQAPGGPSLWALLDDGEEAGWEPQWDNAASPLADLLAAHLCILLRHDTPELDTLVSEFFAHNTWWGRVLVSRAGTDSRPHRAAALRGIAHCIELNPEWWPALFATSEELPDDNGVKAVARDLDAQIRSGKLRPCDMCRPRRTAPLSIG</sequence>
<dbReference type="STRING" id="1314781.A0A165BDU9"/>
<evidence type="ECO:0000313" key="4">
    <source>
        <dbReference type="EMBL" id="KZV80412.1"/>
    </source>
</evidence>
<keyword evidence="5" id="KW-1185">Reference proteome</keyword>
<keyword evidence="2" id="KW-1133">Transmembrane helix</keyword>
<evidence type="ECO:0000256" key="2">
    <source>
        <dbReference type="SAM" id="Phobius"/>
    </source>
</evidence>
<dbReference type="AlphaFoldDB" id="A0A165BDU9"/>
<dbReference type="Pfam" id="PF20153">
    <property type="entry name" value="DUF6535"/>
    <property type="match status" value="1"/>
</dbReference>
<evidence type="ECO:0000256" key="1">
    <source>
        <dbReference type="SAM" id="MobiDB-lite"/>
    </source>
</evidence>
<proteinExistence type="predicted"/>
<reference evidence="4 5" key="1">
    <citation type="journal article" date="2016" name="Mol. Biol. Evol.">
        <title>Comparative Genomics of Early-Diverging Mushroom-Forming Fungi Provides Insights into the Origins of Lignocellulose Decay Capabilities.</title>
        <authorList>
            <person name="Nagy L.G."/>
            <person name="Riley R."/>
            <person name="Tritt A."/>
            <person name="Adam C."/>
            <person name="Daum C."/>
            <person name="Floudas D."/>
            <person name="Sun H."/>
            <person name="Yadav J.S."/>
            <person name="Pangilinan J."/>
            <person name="Larsson K.H."/>
            <person name="Matsuura K."/>
            <person name="Barry K."/>
            <person name="Labutti K."/>
            <person name="Kuo R."/>
            <person name="Ohm R.A."/>
            <person name="Bhattacharya S.S."/>
            <person name="Shirouzu T."/>
            <person name="Yoshinaga Y."/>
            <person name="Martin F.M."/>
            <person name="Grigoriev I.V."/>
            <person name="Hibbett D.S."/>
        </authorList>
    </citation>
    <scope>NUCLEOTIDE SEQUENCE [LARGE SCALE GENOMIC DNA]</scope>
    <source>
        <strain evidence="4 5">HHB12029</strain>
    </source>
</reference>
<evidence type="ECO:0000259" key="3">
    <source>
        <dbReference type="Pfam" id="PF20153"/>
    </source>
</evidence>
<keyword evidence="2" id="KW-0472">Membrane</keyword>
<organism evidence="4 5">
    <name type="scientific">Exidia glandulosa HHB12029</name>
    <dbReference type="NCBI Taxonomy" id="1314781"/>
    <lineage>
        <taxon>Eukaryota</taxon>
        <taxon>Fungi</taxon>
        <taxon>Dikarya</taxon>
        <taxon>Basidiomycota</taxon>
        <taxon>Agaricomycotina</taxon>
        <taxon>Agaricomycetes</taxon>
        <taxon>Auriculariales</taxon>
        <taxon>Exidiaceae</taxon>
        <taxon>Exidia</taxon>
    </lineage>
</organism>
<feature type="domain" description="DUF6535" evidence="3">
    <location>
        <begin position="206"/>
        <end position="383"/>
    </location>
</feature>